<sequence length="70" mass="7689">MCLSQDPVQGTSSLTYHMSGSVALVRCETKGSSERFNLSLRGVRHGCHKLFSGLRQATKFENGMENDLAL</sequence>
<dbReference type="AlphaFoldDB" id="A0A8E2AZ76"/>
<proteinExistence type="predicted"/>
<organism evidence="1 2">
    <name type="scientific">Obba rivulosa</name>
    <dbReference type="NCBI Taxonomy" id="1052685"/>
    <lineage>
        <taxon>Eukaryota</taxon>
        <taxon>Fungi</taxon>
        <taxon>Dikarya</taxon>
        <taxon>Basidiomycota</taxon>
        <taxon>Agaricomycotina</taxon>
        <taxon>Agaricomycetes</taxon>
        <taxon>Polyporales</taxon>
        <taxon>Gelatoporiaceae</taxon>
        <taxon>Obba</taxon>
    </lineage>
</organism>
<name>A0A8E2AZ76_9APHY</name>
<reference evidence="1 2" key="1">
    <citation type="submission" date="2016-07" db="EMBL/GenBank/DDBJ databases">
        <title>Draft genome of the white-rot fungus Obba rivulosa 3A-2.</title>
        <authorList>
            <consortium name="DOE Joint Genome Institute"/>
            <person name="Miettinen O."/>
            <person name="Riley R."/>
            <person name="Acob R."/>
            <person name="Barry K."/>
            <person name="Cullen D."/>
            <person name="De Vries R."/>
            <person name="Hainaut M."/>
            <person name="Hatakka A."/>
            <person name="Henrissat B."/>
            <person name="Hilden K."/>
            <person name="Kuo R."/>
            <person name="Labutti K."/>
            <person name="Lipzen A."/>
            <person name="Makela M.R."/>
            <person name="Sandor L."/>
            <person name="Spatafora J.W."/>
            <person name="Grigoriev I.V."/>
            <person name="Hibbett D.S."/>
        </authorList>
    </citation>
    <scope>NUCLEOTIDE SEQUENCE [LARGE SCALE GENOMIC DNA]</scope>
    <source>
        <strain evidence="1 2">3A-2</strain>
    </source>
</reference>
<dbReference type="Proteomes" id="UP000250043">
    <property type="component" value="Unassembled WGS sequence"/>
</dbReference>
<accession>A0A8E2AZ76</accession>
<evidence type="ECO:0000313" key="1">
    <source>
        <dbReference type="EMBL" id="OCH90782.1"/>
    </source>
</evidence>
<evidence type="ECO:0000313" key="2">
    <source>
        <dbReference type="Proteomes" id="UP000250043"/>
    </source>
</evidence>
<protein>
    <submittedName>
        <fullName evidence="1">Uncharacterized protein</fullName>
    </submittedName>
</protein>
<dbReference type="EMBL" id="KV722398">
    <property type="protein sequence ID" value="OCH90782.1"/>
    <property type="molecule type" value="Genomic_DNA"/>
</dbReference>
<gene>
    <name evidence="1" type="ORF">OBBRIDRAFT_572119</name>
</gene>
<keyword evidence="2" id="KW-1185">Reference proteome</keyword>